<dbReference type="AlphaFoldDB" id="A0AAV4QW86"/>
<dbReference type="Proteomes" id="UP001054945">
    <property type="component" value="Unassembled WGS sequence"/>
</dbReference>
<evidence type="ECO:0000313" key="3">
    <source>
        <dbReference type="Proteomes" id="UP001054945"/>
    </source>
</evidence>
<reference evidence="2 3" key="1">
    <citation type="submission" date="2021-06" db="EMBL/GenBank/DDBJ databases">
        <title>Caerostris extrusa draft genome.</title>
        <authorList>
            <person name="Kono N."/>
            <person name="Arakawa K."/>
        </authorList>
    </citation>
    <scope>NUCLEOTIDE SEQUENCE [LARGE SCALE GENOMIC DNA]</scope>
</reference>
<dbReference type="EMBL" id="BPLR01006776">
    <property type="protein sequence ID" value="GIY12356.1"/>
    <property type="molecule type" value="Genomic_DNA"/>
</dbReference>
<proteinExistence type="predicted"/>
<protein>
    <submittedName>
        <fullName evidence="2">Lipoprotein bor</fullName>
    </submittedName>
</protein>
<dbReference type="Pfam" id="PF06291">
    <property type="entry name" value="Lambda_Bor"/>
    <property type="match status" value="1"/>
</dbReference>
<accession>A0AAV4QW86</accession>
<comment type="caution">
    <text evidence="2">The sequence shown here is derived from an EMBL/GenBank/DDBJ whole genome shotgun (WGS) entry which is preliminary data.</text>
</comment>
<dbReference type="InterPro" id="IPR010438">
    <property type="entry name" value="Lambda_Bor"/>
</dbReference>
<evidence type="ECO:0000256" key="1">
    <source>
        <dbReference type="SAM" id="SignalP"/>
    </source>
</evidence>
<feature type="signal peptide" evidence="1">
    <location>
        <begin position="1"/>
        <end position="16"/>
    </location>
</feature>
<name>A0AAV4QW86_CAEEX</name>
<sequence length="165" mass="17477">MLLATALALLITGCAQQTFTVQNKPAAVAPKETITHHFFVSGIGQKKTVDAAKICGGAENVVKTETQQTFVNGLLGFITLGIYTPLEVCVCIAHNNCMSCPSIWATLSTLLINILLGSFQLFLHSDQPLSEGEIIPFSGVCQSGEAALSTPEAVVASRTLTDRLL</sequence>
<keyword evidence="3" id="KW-1185">Reference proteome</keyword>
<organism evidence="2 3">
    <name type="scientific">Caerostris extrusa</name>
    <name type="common">Bark spider</name>
    <name type="synonym">Caerostris bankana</name>
    <dbReference type="NCBI Taxonomy" id="172846"/>
    <lineage>
        <taxon>Eukaryota</taxon>
        <taxon>Metazoa</taxon>
        <taxon>Ecdysozoa</taxon>
        <taxon>Arthropoda</taxon>
        <taxon>Chelicerata</taxon>
        <taxon>Arachnida</taxon>
        <taxon>Araneae</taxon>
        <taxon>Araneomorphae</taxon>
        <taxon>Entelegynae</taxon>
        <taxon>Araneoidea</taxon>
        <taxon>Araneidae</taxon>
        <taxon>Caerostris</taxon>
    </lineage>
</organism>
<gene>
    <name evidence="2" type="primary">bor</name>
    <name evidence="2" type="ORF">CEXT_149831</name>
</gene>
<evidence type="ECO:0000313" key="2">
    <source>
        <dbReference type="EMBL" id="GIY12356.1"/>
    </source>
</evidence>
<feature type="chain" id="PRO_5043551280" evidence="1">
    <location>
        <begin position="17"/>
        <end position="165"/>
    </location>
</feature>
<keyword evidence="2" id="KW-0449">Lipoprotein</keyword>
<keyword evidence="1" id="KW-0732">Signal</keyword>